<gene>
    <name evidence="2" type="ORF">DFQ12_0526</name>
</gene>
<dbReference type="AlphaFoldDB" id="A0A420BG61"/>
<keyword evidence="3" id="KW-1185">Reference proteome</keyword>
<name>A0A420BG61_SPHD1</name>
<feature type="transmembrane region" description="Helical" evidence="1">
    <location>
        <begin position="6"/>
        <end position="27"/>
    </location>
</feature>
<keyword evidence="1" id="KW-0812">Transmembrane</keyword>
<evidence type="ECO:0000256" key="1">
    <source>
        <dbReference type="SAM" id="Phobius"/>
    </source>
</evidence>
<evidence type="ECO:0000313" key="2">
    <source>
        <dbReference type="EMBL" id="RKE55690.1"/>
    </source>
</evidence>
<protein>
    <submittedName>
        <fullName evidence="2">Uncharacterized protein</fullName>
    </submittedName>
</protein>
<evidence type="ECO:0000313" key="3">
    <source>
        <dbReference type="Proteomes" id="UP000286246"/>
    </source>
</evidence>
<comment type="caution">
    <text evidence="2">The sequence shown here is derived from an EMBL/GenBank/DDBJ whole genome shotgun (WGS) entry which is preliminary data.</text>
</comment>
<accession>A0A420BG61</accession>
<proteinExistence type="predicted"/>
<organism evidence="2 3">
    <name type="scientific">Sphingobacterium detergens</name>
    <dbReference type="NCBI Taxonomy" id="1145106"/>
    <lineage>
        <taxon>Bacteria</taxon>
        <taxon>Pseudomonadati</taxon>
        <taxon>Bacteroidota</taxon>
        <taxon>Sphingobacteriia</taxon>
        <taxon>Sphingobacteriales</taxon>
        <taxon>Sphingobacteriaceae</taxon>
        <taxon>Sphingobacterium</taxon>
    </lineage>
</organism>
<sequence>MDLSKGFKEIIICIITNFICVLNIFFYEKEMFCSIFLSFTEIIKQHPTVYLS</sequence>
<dbReference type="EMBL" id="RAPY01000001">
    <property type="protein sequence ID" value="RKE55690.1"/>
    <property type="molecule type" value="Genomic_DNA"/>
</dbReference>
<dbReference type="Proteomes" id="UP000286246">
    <property type="component" value="Unassembled WGS sequence"/>
</dbReference>
<keyword evidence="1" id="KW-1133">Transmembrane helix</keyword>
<keyword evidence="1" id="KW-0472">Membrane</keyword>
<reference evidence="2 3" key="1">
    <citation type="submission" date="2018-09" db="EMBL/GenBank/DDBJ databases">
        <title>Genomic Encyclopedia of Type Strains, Phase III (KMG-III): the genomes of soil and plant-associated and newly described type strains.</title>
        <authorList>
            <person name="Whitman W."/>
        </authorList>
    </citation>
    <scope>NUCLEOTIDE SEQUENCE [LARGE SCALE GENOMIC DNA]</scope>
    <source>
        <strain evidence="2 3">CECT 7938</strain>
    </source>
</reference>